<dbReference type="Gene3D" id="2.30.29.30">
    <property type="entry name" value="Pleckstrin-homology domain (PH domain)/Phosphotyrosine-binding domain (PTB)"/>
    <property type="match status" value="1"/>
</dbReference>
<organism evidence="4 5">
    <name type="scientific">Naegleria lovaniensis</name>
    <name type="common">Amoeba</name>
    <dbReference type="NCBI Taxonomy" id="51637"/>
    <lineage>
        <taxon>Eukaryota</taxon>
        <taxon>Discoba</taxon>
        <taxon>Heterolobosea</taxon>
        <taxon>Tetramitia</taxon>
        <taxon>Eutetramitia</taxon>
        <taxon>Vahlkampfiidae</taxon>
        <taxon>Naegleria</taxon>
    </lineage>
</organism>
<dbReference type="SUPFAM" id="SSF50729">
    <property type="entry name" value="PH domain-like"/>
    <property type="match status" value="1"/>
</dbReference>
<evidence type="ECO:0000256" key="1">
    <source>
        <dbReference type="SAM" id="Coils"/>
    </source>
</evidence>
<name>A0AA88GP17_NAELO</name>
<dbReference type="PROSITE" id="PS50003">
    <property type="entry name" value="PH_DOMAIN"/>
    <property type="match status" value="1"/>
</dbReference>
<proteinExistence type="predicted"/>
<dbReference type="FunFam" id="2.30.29.30:FF:000286">
    <property type="entry name" value="PH-protein kinase domain containing protein"/>
    <property type="match status" value="1"/>
</dbReference>
<dbReference type="SMART" id="SM00233">
    <property type="entry name" value="PH"/>
    <property type="match status" value="1"/>
</dbReference>
<feature type="compositionally biased region" description="Low complexity" evidence="2">
    <location>
        <begin position="13"/>
        <end position="36"/>
    </location>
</feature>
<dbReference type="RefSeq" id="XP_044548340.1">
    <property type="nucleotide sequence ID" value="XM_044694970.1"/>
</dbReference>
<feature type="coiled-coil region" evidence="1">
    <location>
        <begin position="215"/>
        <end position="242"/>
    </location>
</feature>
<dbReference type="PANTHER" id="PTHR14336:SF15">
    <property type="entry name" value="DUAL ADAPTER FOR PHOSPHOTYROSINE AND 3-PHOSPHOTYROSINE AND 3-PHOSPHOINOSITIDE"/>
    <property type="match status" value="1"/>
</dbReference>
<gene>
    <name evidence="4" type="ORF">C9374_005241</name>
</gene>
<dbReference type="Proteomes" id="UP000816034">
    <property type="component" value="Unassembled WGS sequence"/>
</dbReference>
<dbReference type="Pfam" id="PF00169">
    <property type="entry name" value="PH"/>
    <property type="match status" value="1"/>
</dbReference>
<dbReference type="EMBL" id="PYSW02000023">
    <property type="protein sequence ID" value="KAG2382661.1"/>
    <property type="molecule type" value="Genomic_DNA"/>
</dbReference>
<keyword evidence="5" id="KW-1185">Reference proteome</keyword>
<evidence type="ECO:0000256" key="2">
    <source>
        <dbReference type="SAM" id="MobiDB-lite"/>
    </source>
</evidence>
<accession>A0AA88GP17</accession>
<evidence type="ECO:0000259" key="3">
    <source>
        <dbReference type="PROSITE" id="PS50003"/>
    </source>
</evidence>
<dbReference type="PANTHER" id="PTHR14336">
    <property type="entry name" value="TANDEM PH DOMAIN CONTAINING PROTEIN"/>
    <property type="match status" value="1"/>
</dbReference>
<evidence type="ECO:0000313" key="4">
    <source>
        <dbReference type="EMBL" id="KAG2382661.1"/>
    </source>
</evidence>
<feature type="compositionally biased region" description="Basic and acidic residues" evidence="2">
    <location>
        <begin position="129"/>
        <end position="138"/>
    </location>
</feature>
<keyword evidence="1" id="KW-0175">Coiled coil</keyword>
<feature type="region of interest" description="Disordered" evidence="2">
    <location>
        <begin position="129"/>
        <end position="162"/>
    </location>
</feature>
<feature type="compositionally biased region" description="Polar residues" evidence="2">
    <location>
        <begin position="139"/>
        <end position="162"/>
    </location>
</feature>
<protein>
    <recommendedName>
        <fullName evidence="3">PH domain-containing protein</fullName>
    </recommendedName>
</protein>
<dbReference type="AlphaFoldDB" id="A0AA88GP17"/>
<comment type="caution">
    <text evidence="4">The sequence shown here is derived from an EMBL/GenBank/DDBJ whole genome shotgun (WGS) entry which is preliminary data.</text>
</comment>
<dbReference type="InterPro" id="IPR001849">
    <property type="entry name" value="PH_domain"/>
</dbReference>
<feature type="domain" description="PH" evidence="3">
    <location>
        <begin position="247"/>
        <end position="345"/>
    </location>
</feature>
<dbReference type="GeneID" id="68097696"/>
<feature type="region of interest" description="Disordered" evidence="2">
    <location>
        <begin position="1"/>
        <end position="41"/>
    </location>
</feature>
<reference evidence="4 5" key="1">
    <citation type="journal article" date="2018" name="BMC Genomics">
        <title>The genome of Naegleria lovaniensis, the basis for a comparative approach to unravel pathogenicity factors of the human pathogenic amoeba N. fowleri.</title>
        <authorList>
            <person name="Liechti N."/>
            <person name="Schurch N."/>
            <person name="Bruggmann R."/>
            <person name="Wittwer M."/>
        </authorList>
    </citation>
    <scope>NUCLEOTIDE SEQUENCE [LARGE SCALE GENOMIC DNA]</scope>
    <source>
        <strain evidence="4 5">ATCC 30569</strain>
    </source>
</reference>
<dbReference type="InterPro" id="IPR051707">
    <property type="entry name" value="PI-Interact_SigTrans_Reg"/>
</dbReference>
<sequence>MEEVNHHQEAQGLTGSSSILLSSSASSTSSTSSTMTPIPEHPVLDESLNIHQEIGEMTVLEALDFLIEENSKLWKEKVKFENYAFALNQSLLESESKMKKLARYKKAFAQEQDEKEKLRMKYEELENELKKVRDEKPKSTISSSQSTDQLQSNLAKMQIQTQQHEKSKQLMAMHVRKVSTKIIEAKLDQRSLKSEAKFMTNKFLDEFASISEQIKNNISMKMDQMENELDKMEKQYLNVLKDSEDQVRETAGFLLKVGQTVKSWKRRWFVFRKDLTFSYFKTIEDLKPIDTIDVSMEDSLDVSADVTQGKPFAFKLVTKDRTYYLCATNEDEKRRWISTLRRWFEVNKAYLTK</sequence>
<dbReference type="InterPro" id="IPR011993">
    <property type="entry name" value="PH-like_dom_sf"/>
</dbReference>
<evidence type="ECO:0000313" key="5">
    <source>
        <dbReference type="Proteomes" id="UP000816034"/>
    </source>
</evidence>